<name>A0A1G6C3K1_EUBOX</name>
<organism evidence="2 3">
    <name type="scientific">Eubacterium oxidoreducens</name>
    <dbReference type="NCBI Taxonomy" id="1732"/>
    <lineage>
        <taxon>Bacteria</taxon>
        <taxon>Bacillati</taxon>
        <taxon>Bacillota</taxon>
        <taxon>Clostridia</taxon>
        <taxon>Eubacteriales</taxon>
        <taxon>Eubacteriaceae</taxon>
        <taxon>Eubacterium</taxon>
    </lineage>
</organism>
<dbReference type="GO" id="GO:0006950">
    <property type="term" value="P:response to stress"/>
    <property type="evidence" value="ECO:0007669"/>
    <property type="project" value="UniProtKB-ARBA"/>
</dbReference>
<dbReference type="Proteomes" id="UP000199228">
    <property type="component" value="Unassembled WGS sequence"/>
</dbReference>
<sequence>MYEQLVFNFSDFAETSSSSEPCSFEKLQELFKESKEMCEPFAFPFEEIADEVGIEEMSGWAVCHHHRHNGIFSNKISVSKRLLYCDERIIIETLLHELCHATEGCHNHGEVWKARANLLNQKYGFHITTRSSYKDKGLTEKEAFAGYKYLFRCKECKNAIGYKRKTNFVKNPSRYKCARCGGKFEQISQDDLKEV</sequence>
<evidence type="ECO:0000259" key="1">
    <source>
        <dbReference type="SMART" id="SM00731"/>
    </source>
</evidence>
<evidence type="ECO:0000313" key="2">
    <source>
        <dbReference type="EMBL" id="SDB27430.1"/>
    </source>
</evidence>
<keyword evidence="3" id="KW-1185">Reference proteome</keyword>
<dbReference type="Gene3D" id="3.30.2010.10">
    <property type="entry name" value="Metalloproteases ('zincins'), catalytic domain"/>
    <property type="match status" value="1"/>
</dbReference>
<dbReference type="OrthoDB" id="3191942at2"/>
<dbReference type="InterPro" id="IPR006640">
    <property type="entry name" value="SprT-like_domain"/>
</dbReference>
<proteinExistence type="predicted"/>
<feature type="domain" description="SprT-like" evidence="1">
    <location>
        <begin position="46"/>
        <end position="187"/>
    </location>
</feature>
<dbReference type="AlphaFoldDB" id="A0A1G6C3K1"/>
<protein>
    <submittedName>
        <fullName evidence="2">SprT-like family protein</fullName>
    </submittedName>
</protein>
<gene>
    <name evidence="2" type="ORF">SAMN02910417_02021</name>
</gene>
<reference evidence="2 3" key="1">
    <citation type="submission" date="2016-10" db="EMBL/GenBank/DDBJ databases">
        <authorList>
            <person name="de Groot N.N."/>
        </authorList>
    </citation>
    <scope>NUCLEOTIDE SEQUENCE [LARGE SCALE GENOMIC DNA]</scope>
    <source>
        <strain evidence="2 3">DSM 3217</strain>
    </source>
</reference>
<dbReference type="Pfam" id="PF10263">
    <property type="entry name" value="SprT-like"/>
    <property type="match status" value="1"/>
</dbReference>
<dbReference type="SMART" id="SM00731">
    <property type="entry name" value="SprT"/>
    <property type="match status" value="1"/>
</dbReference>
<dbReference type="STRING" id="1732.SAMN02910417_02021"/>
<accession>A0A1G6C3K1</accession>
<dbReference type="EMBL" id="FMXR01000015">
    <property type="protein sequence ID" value="SDB27430.1"/>
    <property type="molecule type" value="Genomic_DNA"/>
</dbReference>
<dbReference type="RefSeq" id="WP_090174240.1">
    <property type="nucleotide sequence ID" value="NZ_FMXR01000015.1"/>
</dbReference>
<evidence type="ECO:0000313" key="3">
    <source>
        <dbReference type="Proteomes" id="UP000199228"/>
    </source>
</evidence>